<dbReference type="InterPro" id="IPR009060">
    <property type="entry name" value="UBA-like_sf"/>
</dbReference>
<evidence type="ECO:0000313" key="4">
    <source>
        <dbReference type="Proteomes" id="UP000001542"/>
    </source>
</evidence>
<dbReference type="InterPro" id="IPR015940">
    <property type="entry name" value="UBA"/>
</dbReference>
<dbReference type="VEuPathDB" id="TrichDB:TVAGG3_0876930"/>
<dbReference type="InterPro" id="IPR009057">
    <property type="entry name" value="Homeodomain-like_sf"/>
</dbReference>
<dbReference type="GO" id="GO:0003677">
    <property type="term" value="F:DNA binding"/>
    <property type="evidence" value="ECO:0007669"/>
    <property type="project" value="UniProtKB-KW"/>
</dbReference>
<protein>
    <submittedName>
        <fullName evidence="3">Myb-like DNA-binding domain containing protein</fullName>
    </submittedName>
</protein>
<dbReference type="AlphaFoldDB" id="A2EWF7"/>
<dbReference type="PROSITE" id="PS50090">
    <property type="entry name" value="MYB_LIKE"/>
    <property type="match status" value="1"/>
</dbReference>
<reference evidence="3" key="2">
    <citation type="journal article" date="2007" name="Science">
        <title>Draft genome sequence of the sexually transmitted pathogen Trichomonas vaginalis.</title>
        <authorList>
            <person name="Carlton J.M."/>
            <person name="Hirt R.P."/>
            <person name="Silva J.C."/>
            <person name="Delcher A.L."/>
            <person name="Schatz M."/>
            <person name="Zhao Q."/>
            <person name="Wortman J.R."/>
            <person name="Bidwell S.L."/>
            <person name="Alsmark U.C.M."/>
            <person name="Besteiro S."/>
            <person name="Sicheritz-Ponten T."/>
            <person name="Noel C.J."/>
            <person name="Dacks J.B."/>
            <person name="Foster P.G."/>
            <person name="Simillion C."/>
            <person name="Van de Peer Y."/>
            <person name="Miranda-Saavedra D."/>
            <person name="Barton G.J."/>
            <person name="Westrop G.D."/>
            <person name="Mueller S."/>
            <person name="Dessi D."/>
            <person name="Fiori P.L."/>
            <person name="Ren Q."/>
            <person name="Paulsen I."/>
            <person name="Zhang H."/>
            <person name="Bastida-Corcuera F.D."/>
            <person name="Simoes-Barbosa A."/>
            <person name="Brown M.T."/>
            <person name="Hayes R.D."/>
            <person name="Mukherjee M."/>
            <person name="Okumura C.Y."/>
            <person name="Schneider R."/>
            <person name="Smith A.J."/>
            <person name="Vanacova S."/>
            <person name="Villalvazo M."/>
            <person name="Haas B.J."/>
            <person name="Pertea M."/>
            <person name="Feldblyum T.V."/>
            <person name="Utterback T.R."/>
            <person name="Shu C.L."/>
            <person name="Osoegawa K."/>
            <person name="de Jong P.J."/>
            <person name="Hrdy I."/>
            <person name="Horvathova L."/>
            <person name="Zubacova Z."/>
            <person name="Dolezal P."/>
            <person name="Malik S.B."/>
            <person name="Logsdon J.M. Jr."/>
            <person name="Henze K."/>
            <person name="Gupta A."/>
            <person name="Wang C.C."/>
            <person name="Dunne R.L."/>
            <person name="Upcroft J.A."/>
            <person name="Upcroft P."/>
            <person name="White O."/>
            <person name="Salzberg S.L."/>
            <person name="Tang P."/>
            <person name="Chiu C.-H."/>
            <person name="Lee Y.-S."/>
            <person name="Embley T.M."/>
            <person name="Coombs G.H."/>
            <person name="Mottram J.C."/>
            <person name="Tachezy J."/>
            <person name="Fraser-Liggett C.M."/>
            <person name="Johnson P.J."/>
        </authorList>
    </citation>
    <scope>NUCLEOTIDE SEQUENCE [LARGE SCALE GENOMIC DNA]</scope>
    <source>
        <strain evidence="3">G3</strain>
    </source>
</reference>
<evidence type="ECO:0000259" key="2">
    <source>
        <dbReference type="PROSITE" id="PS50090"/>
    </source>
</evidence>
<dbReference type="Proteomes" id="UP000001542">
    <property type="component" value="Unassembled WGS sequence"/>
</dbReference>
<keyword evidence="3" id="KW-0238">DNA-binding</keyword>
<organism evidence="3 4">
    <name type="scientific">Trichomonas vaginalis (strain ATCC PRA-98 / G3)</name>
    <dbReference type="NCBI Taxonomy" id="412133"/>
    <lineage>
        <taxon>Eukaryota</taxon>
        <taxon>Metamonada</taxon>
        <taxon>Parabasalia</taxon>
        <taxon>Trichomonadida</taxon>
        <taxon>Trichomonadidae</taxon>
        <taxon>Trichomonas</taxon>
    </lineage>
</organism>
<dbReference type="SMART" id="SM00717">
    <property type="entry name" value="SANT"/>
    <property type="match status" value="1"/>
</dbReference>
<dbReference type="InterPro" id="IPR001005">
    <property type="entry name" value="SANT/Myb"/>
</dbReference>
<feature type="domain" description="Myb-like" evidence="2">
    <location>
        <begin position="393"/>
        <end position="447"/>
    </location>
</feature>
<gene>
    <name evidence="3" type="ORF">TVAG_325560</name>
</gene>
<proteinExistence type="predicted"/>
<dbReference type="RefSeq" id="XP_001315207.1">
    <property type="nucleotide sequence ID" value="XM_001315172.1"/>
</dbReference>
<dbReference type="CDD" id="cd14270">
    <property type="entry name" value="UBA"/>
    <property type="match status" value="1"/>
</dbReference>
<dbReference type="CDD" id="cd17039">
    <property type="entry name" value="Ubl_ubiquitin_like"/>
    <property type="match status" value="1"/>
</dbReference>
<name>A2EWF7_TRIV3</name>
<evidence type="ECO:0000313" key="3">
    <source>
        <dbReference type="EMBL" id="EAY02984.1"/>
    </source>
</evidence>
<dbReference type="InParanoid" id="A2EWF7"/>
<dbReference type="EMBL" id="DS113518">
    <property type="protein sequence ID" value="EAY02984.1"/>
    <property type="molecule type" value="Genomic_DNA"/>
</dbReference>
<dbReference type="KEGG" id="tva:4760821"/>
<evidence type="ECO:0000259" key="1">
    <source>
        <dbReference type="PROSITE" id="PS50030"/>
    </source>
</evidence>
<dbReference type="Gene3D" id="1.10.10.60">
    <property type="entry name" value="Homeodomain-like"/>
    <property type="match status" value="1"/>
</dbReference>
<accession>A2EWF7</accession>
<keyword evidence="4" id="KW-1185">Reference proteome</keyword>
<dbReference type="CDD" id="cd00167">
    <property type="entry name" value="SANT"/>
    <property type="match status" value="1"/>
</dbReference>
<dbReference type="PROSITE" id="PS50030">
    <property type="entry name" value="UBA"/>
    <property type="match status" value="1"/>
</dbReference>
<reference evidence="3" key="1">
    <citation type="submission" date="2006-10" db="EMBL/GenBank/DDBJ databases">
        <authorList>
            <person name="Amadeo P."/>
            <person name="Zhao Q."/>
            <person name="Wortman J."/>
            <person name="Fraser-Liggett C."/>
            <person name="Carlton J."/>
        </authorList>
    </citation>
    <scope>NUCLEOTIDE SEQUENCE</scope>
    <source>
        <strain evidence="3">G3</strain>
    </source>
</reference>
<sequence>MRVQILAPLNETITLKTESKATILSAKRTISKITMIPVEYLEIYLNSTKLNDEDIIDEISSDQSTPFICSIFDTMPNEDNSEVEVPADIDNRIQQLVCLGFTTQTAAWTLRKFKYDIAKALNYITSNPTQAKPVKHNFRTLNITEPEETDIQYDDLKKEHPFLFEPIPSDSHINDYIKILNETLPKDISLDVSALVKAFIENDYNVFSLAHQFPQFRVGYLEYVLYWVVRTVTERISSQNSWSMAENRFILEMSALGHNFREIDAVLFVEGRNKSEDHRNTMRRTMKRTWILPRFLEQFPSCANNPPGYTDEGIPSYLPPLMPQVVKKPKVQDEDKIIEEVLQNKEYIPYIKKEMAKIAQKLMSEQKEPKLSANEEDDQQALYLTDEPPQKFDERHSRSNWPTDEDQLLLNKYSEAKGLKGNRWEYIRKFLPSRSEKSIYSHYRILKYEIKCNKRPELTVPPNIADEIFRESTYTEDQKSFSELTEMIDIIEAIQVYYELNGNWILISRRMPQFKGGYIAYILYYVCTSLKKTRRTKTWSMQELRFLLEKRVDGLPVQEISDLLANKSPKQVDTKRTQIYTTIRTSPYLKQFAAFFQKCDKEGATYDDNGIPSYLGPMIERFKSEIRVIE</sequence>
<dbReference type="SUPFAM" id="SSF46689">
    <property type="entry name" value="Homeodomain-like"/>
    <property type="match status" value="1"/>
</dbReference>
<dbReference type="SUPFAM" id="SSF46934">
    <property type="entry name" value="UBA-like"/>
    <property type="match status" value="1"/>
</dbReference>
<dbReference type="VEuPathDB" id="TrichDB:TVAG_325560"/>
<feature type="domain" description="UBA" evidence="1">
    <location>
        <begin position="88"/>
        <end position="127"/>
    </location>
</feature>